<dbReference type="Proteomes" id="UP000709295">
    <property type="component" value="Unassembled WGS sequence"/>
</dbReference>
<evidence type="ECO:0000313" key="2">
    <source>
        <dbReference type="Proteomes" id="UP000709295"/>
    </source>
</evidence>
<comment type="caution">
    <text evidence="1">The sequence shown here is derived from an EMBL/GenBank/DDBJ whole genome shotgun (WGS) entry which is preliminary data.</text>
</comment>
<name>A0A8J5J0L5_9STRA</name>
<dbReference type="AlphaFoldDB" id="A0A8J5J0L5"/>
<dbReference type="EMBL" id="JAENGY010001360">
    <property type="protein sequence ID" value="KAG6949981.1"/>
    <property type="molecule type" value="Genomic_DNA"/>
</dbReference>
<reference evidence="1" key="1">
    <citation type="submission" date="2021-01" db="EMBL/GenBank/DDBJ databases">
        <title>Phytophthora aleatoria, a newly-described species from Pinus radiata is distinct from Phytophthora cactorum isolates based on comparative genomics.</title>
        <authorList>
            <person name="Mcdougal R."/>
            <person name="Panda P."/>
            <person name="Williams N."/>
            <person name="Studholme D.J."/>
        </authorList>
    </citation>
    <scope>NUCLEOTIDE SEQUENCE</scope>
    <source>
        <strain evidence="1">NZFS 4037</strain>
    </source>
</reference>
<keyword evidence="2" id="KW-1185">Reference proteome</keyword>
<accession>A0A8J5J0L5</accession>
<evidence type="ECO:0000313" key="1">
    <source>
        <dbReference type="EMBL" id="KAG6949981.1"/>
    </source>
</evidence>
<sequence length="58" mass="6155">MSEHCRAETKHNLAGTATQYGLRCQTTPSVSAGVDIAKVDFLSGLAITSTSTLPDFVR</sequence>
<organism evidence="1 2">
    <name type="scientific">Phytophthora aleatoria</name>
    <dbReference type="NCBI Taxonomy" id="2496075"/>
    <lineage>
        <taxon>Eukaryota</taxon>
        <taxon>Sar</taxon>
        <taxon>Stramenopiles</taxon>
        <taxon>Oomycota</taxon>
        <taxon>Peronosporomycetes</taxon>
        <taxon>Peronosporales</taxon>
        <taxon>Peronosporaceae</taxon>
        <taxon>Phytophthora</taxon>
    </lineage>
</organism>
<gene>
    <name evidence="1" type="ORF">JG688_00014391</name>
</gene>
<proteinExistence type="predicted"/>
<protein>
    <submittedName>
        <fullName evidence="1">Uncharacterized protein</fullName>
    </submittedName>
</protein>